<proteinExistence type="predicted"/>
<dbReference type="AlphaFoldDB" id="A0A067QQ41"/>
<gene>
    <name evidence="1" type="ORF">L798_04875</name>
</gene>
<reference evidence="1 2" key="1">
    <citation type="journal article" date="2014" name="Nat. Commun.">
        <title>Molecular traces of alternative social organization in a termite genome.</title>
        <authorList>
            <person name="Terrapon N."/>
            <person name="Li C."/>
            <person name="Robertson H.M."/>
            <person name="Ji L."/>
            <person name="Meng X."/>
            <person name="Booth W."/>
            <person name="Chen Z."/>
            <person name="Childers C.P."/>
            <person name="Glastad K.M."/>
            <person name="Gokhale K."/>
            <person name="Gowin J."/>
            <person name="Gronenberg W."/>
            <person name="Hermansen R.A."/>
            <person name="Hu H."/>
            <person name="Hunt B.G."/>
            <person name="Huylmans A.K."/>
            <person name="Khalil S.M."/>
            <person name="Mitchell R.D."/>
            <person name="Munoz-Torres M.C."/>
            <person name="Mustard J.A."/>
            <person name="Pan H."/>
            <person name="Reese J.T."/>
            <person name="Scharf M.E."/>
            <person name="Sun F."/>
            <person name="Vogel H."/>
            <person name="Xiao J."/>
            <person name="Yang W."/>
            <person name="Yang Z."/>
            <person name="Yang Z."/>
            <person name="Zhou J."/>
            <person name="Zhu J."/>
            <person name="Brent C.S."/>
            <person name="Elsik C.G."/>
            <person name="Goodisman M.A."/>
            <person name="Liberles D.A."/>
            <person name="Roe R.M."/>
            <person name="Vargo E.L."/>
            <person name="Vilcinskas A."/>
            <person name="Wang J."/>
            <person name="Bornberg-Bauer E."/>
            <person name="Korb J."/>
            <person name="Zhang G."/>
            <person name="Liebig J."/>
        </authorList>
    </citation>
    <scope>NUCLEOTIDE SEQUENCE [LARGE SCALE GENOMIC DNA]</scope>
    <source>
        <tissue evidence="1">Whole organism</tissue>
    </source>
</reference>
<sequence length="79" mass="8637">MDDAISKSPIPWPREYPEVSNLSKTSLNVSKKTASTSFNASLSKTPNELNVTGKCIATQETPGKIPKKMPGKVYIYMCS</sequence>
<organism evidence="1 2">
    <name type="scientific">Zootermopsis nevadensis</name>
    <name type="common">Dampwood termite</name>
    <dbReference type="NCBI Taxonomy" id="136037"/>
    <lineage>
        <taxon>Eukaryota</taxon>
        <taxon>Metazoa</taxon>
        <taxon>Ecdysozoa</taxon>
        <taxon>Arthropoda</taxon>
        <taxon>Hexapoda</taxon>
        <taxon>Insecta</taxon>
        <taxon>Pterygota</taxon>
        <taxon>Neoptera</taxon>
        <taxon>Polyneoptera</taxon>
        <taxon>Dictyoptera</taxon>
        <taxon>Blattodea</taxon>
        <taxon>Blattoidea</taxon>
        <taxon>Termitoidae</taxon>
        <taxon>Termopsidae</taxon>
        <taxon>Zootermopsis</taxon>
    </lineage>
</organism>
<protein>
    <submittedName>
        <fullName evidence="1">Uncharacterized protein</fullName>
    </submittedName>
</protein>
<dbReference type="EMBL" id="KK853622">
    <property type="protein sequence ID" value="KDR04386.1"/>
    <property type="molecule type" value="Genomic_DNA"/>
</dbReference>
<keyword evidence="2" id="KW-1185">Reference proteome</keyword>
<evidence type="ECO:0000313" key="2">
    <source>
        <dbReference type="Proteomes" id="UP000027135"/>
    </source>
</evidence>
<dbReference type="InParanoid" id="A0A067QQ41"/>
<dbReference type="Proteomes" id="UP000027135">
    <property type="component" value="Unassembled WGS sequence"/>
</dbReference>
<evidence type="ECO:0000313" key="1">
    <source>
        <dbReference type="EMBL" id="KDR04386.1"/>
    </source>
</evidence>
<accession>A0A067QQ41</accession>
<name>A0A067QQ41_ZOONE</name>